<name>A0A371B7E6_9BRAD</name>
<feature type="domain" description="Peptidase C51" evidence="3">
    <location>
        <begin position="96"/>
        <end position="167"/>
    </location>
</feature>
<feature type="chain" id="PRO_5017027729" evidence="2">
    <location>
        <begin position="25"/>
        <end position="310"/>
    </location>
</feature>
<dbReference type="InterPro" id="IPR038765">
    <property type="entry name" value="Papain-like_cys_pep_sf"/>
</dbReference>
<dbReference type="AlphaFoldDB" id="A0A371B7E6"/>
<feature type="region of interest" description="Disordered" evidence="1">
    <location>
        <begin position="267"/>
        <end position="310"/>
    </location>
</feature>
<dbReference type="Gene3D" id="3.90.1720.10">
    <property type="entry name" value="endopeptidase domain like (from Nostoc punctiforme)"/>
    <property type="match status" value="1"/>
</dbReference>
<dbReference type="InterPro" id="IPR007921">
    <property type="entry name" value="CHAP_dom"/>
</dbReference>
<feature type="region of interest" description="Disordered" evidence="1">
    <location>
        <begin position="25"/>
        <end position="66"/>
    </location>
</feature>
<evidence type="ECO:0000256" key="1">
    <source>
        <dbReference type="SAM" id="MobiDB-lite"/>
    </source>
</evidence>
<keyword evidence="2" id="KW-0732">Signal</keyword>
<dbReference type="EMBL" id="QRGO01000001">
    <property type="protein sequence ID" value="RDV03516.1"/>
    <property type="molecule type" value="Genomic_DNA"/>
</dbReference>
<organism evidence="4 5">
    <name type="scientific">Undibacter mobilis</name>
    <dbReference type="NCBI Taxonomy" id="2292256"/>
    <lineage>
        <taxon>Bacteria</taxon>
        <taxon>Pseudomonadati</taxon>
        <taxon>Pseudomonadota</taxon>
        <taxon>Alphaproteobacteria</taxon>
        <taxon>Hyphomicrobiales</taxon>
        <taxon>Nitrobacteraceae</taxon>
        <taxon>Undibacter</taxon>
    </lineage>
</organism>
<gene>
    <name evidence="4" type="ORF">DXH78_02285</name>
</gene>
<accession>A0A371B7E6</accession>
<dbReference type="SUPFAM" id="SSF54001">
    <property type="entry name" value="Cysteine proteinases"/>
    <property type="match status" value="1"/>
</dbReference>
<comment type="caution">
    <text evidence="4">The sequence shown here is derived from an EMBL/GenBank/DDBJ whole genome shotgun (WGS) entry which is preliminary data.</text>
</comment>
<sequence length="310" mass="33662">MRTWRMMVAFSSIALIGFCEPALSQPTPQARPKTAPQATQAKNKSLTHRAQRENNANRLRSTAIAEPPKAPLSGWPALVREARKYMGTNPTARDRLWCATFMNMVLAKVGYSGTNSDAARSFAQYGRRINEPRIGAIAVLTRGKNGGHVGVVSGIDPSGNPIIISGNHGRKVGEAIYPRSRVIAYVMPSERQGSTQYAERSAPQRGNDSELDSPIAELLAVIESEYNAKGRPRGTGPEPRPLPPSQARRDVPLDPALAEFLGLKERAAPSPQISRMPVVQPPTAPVQQRELRVEQRAPGRVASNGLTVAR</sequence>
<evidence type="ECO:0000313" key="4">
    <source>
        <dbReference type="EMBL" id="RDV03516.1"/>
    </source>
</evidence>
<dbReference type="Proteomes" id="UP000263993">
    <property type="component" value="Unassembled WGS sequence"/>
</dbReference>
<feature type="signal peptide" evidence="2">
    <location>
        <begin position="1"/>
        <end position="24"/>
    </location>
</feature>
<evidence type="ECO:0000259" key="3">
    <source>
        <dbReference type="Pfam" id="PF05257"/>
    </source>
</evidence>
<evidence type="ECO:0000313" key="5">
    <source>
        <dbReference type="Proteomes" id="UP000263993"/>
    </source>
</evidence>
<dbReference type="InterPro" id="IPR013423">
    <property type="entry name" value="CHP02594"/>
</dbReference>
<feature type="region of interest" description="Disordered" evidence="1">
    <location>
        <begin position="188"/>
        <end position="210"/>
    </location>
</feature>
<dbReference type="Pfam" id="PF05257">
    <property type="entry name" value="CHAP"/>
    <property type="match status" value="1"/>
</dbReference>
<dbReference type="OrthoDB" id="7961117at2"/>
<proteinExistence type="predicted"/>
<evidence type="ECO:0000256" key="2">
    <source>
        <dbReference type="SAM" id="SignalP"/>
    </source>
</evidence>
<protein>
    <submittedName>
        <fullName evidence="4">TIGR02594 family protein</fullName>
    </submittedName>
</protein>
<feature type="region of interest" description="Disordered" evidence="1">
    <location>
        <begin position="226"/>
        <end position="250"/>
    </location>
</feature>
<dbReference type="NCBIfam" id="TIGR02594">
    <property type="entry name" value="TIGR02594 family protein"/>
    <property type="match status" value="1"/>
</dbReference>
<keyword evidence="5" id="KW-1185">Reference proteome</keyword>
<reference evidence="5" key="1">
    <citation type="submission" date="2018-08" db="EMBL/GenBank/DDBJ databases">
        <authorList>
            <person name="Kim S.-J."/>
            <person name="Jung G.-Y."/>
        </authorList>
    </citation>
    <scope>NUCLEOTIDE SEQUENCE [LARGE SCALE GENOMIC DNA]</scope>
    <source>
        <strain evidence="5">GY_H</strain>
    </source>
</reference>